<proteinExistence type="predicted"/>
<dbReference type="AlphaFoldDB" id="A0A8S2DXA0"/>
<evidence type="ECO:0000313" key="2">
    <source>
        <dbReference type="EMBL" id="CAF1031640.1"/>
    </source>
</evidence>
<name>A0A8S2DXA0_9BILA</name>
<dbReference type="Proteomes" id="UP000682733">
    <property type="component" value="Unassembled WGS sequence"/>
</dbReference>
<gene>
    <name evidence="2" type="ORF">OVA965_LOCUS16019</name>
    <name evidence="3" type="ORF">TMI583_LOCUS16028</name>
</gene>
<evidence type="ECO:0000313" key="4">
    <source>
        <dbReference type="Proteomes" id="UP000677228"/>
    </source>
</evidence>
<sequence>MIFLLHKHERVNNSRDIVIPIELDNLLSQATMKPIRQEKTKITYDHIINASSTIMGDNENDFYMKKINQLSTKVNQQAQLIKERDAEIKRLKSTSIGMLTDEAAREYILFFADQVRQQTTAYKFNGNLGADTKRLELSLEQINEVLNGKEFIERYFGQVTPKKVHTSLVGCLRNQRGTQKKQQQQGGAHDGDEKDSDGVKQIDNAIEDDNSHGF</sequence>
<dbReference type="EMBL" id="CAJNOK010007335">
    <property type="protein sequence ID" value="CAF1031640.1"/>
    <property type="molecule type" value="Genomic_DNA"/>
</dbReference>
<feature type="region of interest" description="Disordered" evidence="1">
    <location>
        <begin position="175"/>
        <end position="214"/>
    </location>
</feature>
<dbReference type="Proteomes" id="UP000677228">
    <property type="component" value="Unassembled WGS sequence"/>
</dbReference>
<evidence type="ECO:0000313" key="3">
    <source>
        <dbReference type="EMBL" id="CAF3799854.1"/>
    </source>
</evidence>
<evidence type="ECO:0000256" key="1">
    <source>
        <dbReference type="SAM" id="MobiDB-lite"/>
    </source>
</evidence>
<comment type="caution">
    <text evidence="2">The sequence shown here is derived from an EMBL/GenBank/DDBJ whole genome shotgun (WGS) entry which is preliminary data.</text>
</comment>
<accession>A0A8S2DXA0</accession>
<reference evidence="2" key="1">
    <citation type="submission" date="2021-02" db="EMBL/GenBank/DDBJ databases">
        <authorList>
            <person name="Nowell W R."/>
        </authorList>
    </citation>
    <scope>NUCLEOTIDE SEQUENCE</scope>
</reference>
<organism evidence="2 4">
    <name type="scientific">Didymodactylos carnosus</name>
    <dbReference type="NCBI Taxonomy" id="1234261"/>
    <lineage>
        <taxon>Eukaryota</taxon>
        <taxon>Metazoa</taxon>
        <taxon>Spiralia</taxon>
        <taxon>Gnathifera</taxon>
        <taxon>Rotifera</taxon>
        <taxon>Eurotatoria</taxon>
        <taxon>Bdelloidea</taxon>
        <taxon>Philodinida</taxon>
        <taxon>Philodinidae</taxon>
        <taxon>Didymodactylos</taxon>
    </lineage>
</organism>
<feature type="compositionally biased region" description="Basic and acidic residues" evidence="1">
    <location>
        <begin position="189"/>
        <end position="200"/>
    </location>
</feature>
<protein>
    <submittedName>
        <fullName evidence="2">Uncharacterized protein</fullName>
    </submittedName>
</protein>
<dbReference type="EMBL" id="CAJOBA010007346">
    <property type="protein sequence ID" value="CAF3799854.1"/>
    <property type="molecule type" value="Genomic_DNA"/>
</dbReference>